<evidence type="ECO:0000313" key="12">
    <source>
        <dbReference type="EMBL" id="SPF29331.1"/>
    </source>
</evidence>
<dbReference type="InterPro" id="IPR002104">
    <property type="entry name" value="Integrase_catalytic"/>
</dbReference>
<dbReference type="EMBL" id="OMKW01000002">
    <property type="protein sequence ID" value="SPF29331.1"/>
    <property type="molecule type" value="Genomic_DNA"/>
</dbReference>
<dbReference type="SUPFAM" id="SSF56349">
    <property type="entry name" value="DNA breaking-rejoining enzymes"/>
    <property type="match status" value="1"/>
</dbReference>
<dbReference type="PROSITE" id="PS51898">
    <property type="entry name" value="TYR_RECOMBINASE"/>
    <property type="match status" value="1"/>
</dbReference>
<reference evidence="12 13" key="1">
    <citation type="submission" date="2018-03" db="EMBL/GenBank/DDBJ databases">
        <authorList>
            <person name="Keele B.F."/>
        </authorList>
    </citation>
    <scope>NUCLEOTIDE SEQUENCE [LARGE SCALE GENOMIC DNA]</scope>
    <source>
        <strain evidence="12 13">CeCT 8812</strain>
    </source>
</reference>
<evidence type="ECO:0000256" key="6">
    <source>
        <dbReference type="ARBA" id="ARBA00023125"/>
    </source>
</evidence>
<feature type="active site" evidence="9">
    <location>
        <position position="279"/>
    </location>
</feature>
<dbReference type="NCBIfam" id="NF001399">
    <property type="entry name" value="PRK00283.1"/>
    <property type="match status" value="1"/>
</dbReference>
<feature type="active site" evidence="9">
    <location>
        <position position="253"/>
    </location>
</feature>
<dbReference type="Gene3D" id="1.10.443.10">
    <property type="entry name" value="Intergrase catalytic core"/>
    <property type="match status" value="1"/>
</dbReference>
<dbReference type="InterPro" id="IPR023009">
    <property type="entry name" value="Tyrosine_recombinase_XerC/XerD"/>
</dbReference>
<dbReference type="PANTHER" id="PTHR30349">
    <property type="entry name" value="PHAGE INTEGRASE-RELATED"/>
    <property type="match status" value="1"/>
</dbReference>
<dbReference type="GO" id="GO:0003677">
    <property type="term" value="F:DNA binding"/>
    <property type="evidence" value="ECO:0007669"/>
    <property type="project" value="UniProtKB-UniRule"/>
</dbReference>
<dbReference type="InterPro" id="IPR004107">
    <property type="entry name" value="Integrase_SAM-like_N"/>
</dbReference>
<dbReference type="OrthoDB" id="9801717at2"/>
<comment type="function">
    <text evidence="9">Site-specific tyrosine recombinase, which acts by catalyzing the cutting and rejoining of the recombining DNA molecules. The XerC-XerD complex is essential to convert dimers of the bacterial chromosome into monomers to permit their segregation at cell division. It also contributes to the segregational stability of plasmids.</text>
</comment>
<feature type="active site" evidence="9">
    <location>
        <position position="256"/>
    </location>
</feature>
<dbReference type="GO" id="GO:0007059">
    <property type="term" value="P:chromosome segregation"/>
    <property type="evidence" value="ECO:0007669"/>
    <property type="project" value="UniProtKB-UniRule"/>
</dbReference>
<evidence type="ECO:0000313" key="13">
    <source>
        <dbReference type="Proteomes" id="UP000244932"/>
    </source>
</evidence>
<accession>A0A2R8AAT3</accession>
<keyword evidence="7 9" id="KW-0233">DNA recombination</keyword>
<evidence type="ECO:0000256" key="3">
    <source>
        <dbReference type="ARBA" id="ARBA00022618"/>
    </source>
</evidence>
<dbReference type="InterPro" id="IPR050090">
    <property type="entry name" value="Tyrosine_recombinase_XerCD"/>
</dbReference>
<dbReference type="HAMAP" id="MF_01808">
    <property type="entry name" value="Recomb_XerC_XerD"/>
    <property type="match status" value="1"/>
</dbReference>
<feature type="active site" evidence="9">
    <location>
        <position position="152"/>
    </location>
</feature>
<keyword evidence="8 9" id="KW-0131">Cell cycle</keyword>
<evidence type="ECO:0000256" key="2">
    <source>
        <dbReference type="ARBA" id="ARBA00022490"/>
    </source>
</evidence>
<feature type="active site" description="O-(3'-phospho-DNA)-tyrosine intermediate" evidence="9">
    <location>
        <position position="288"/>
    </location>
</feature>
<keyword evidence="4 9" id="KW-0159">Chromosome partition</keyword>
<dbReference type="Pfam" id="PF02899">
    <property type="entry name" value="Phage_int_SAM_1"/>
    <property type="match status" value="1"/>
</dbReference>
<keyword evidence="2 9" id="KW-0963">Cytoplasm</keyword>
<feature type="domain" description="Core-binding (CB)" evidence="11">
    <location>
        <begin position="1"/>
        <end position="88"/>
    </location>
</feature>
<organism evidence="12 13">
    <name type="scientific">Pontivivens insulae</name>
    <dbReference type="NCBI Taxonomy" id="1639689"/>
    <lineage>
        <taxon>Bacteria</taxon>
        <taxon>Pseudomonadati</taxon>
        <taxon>Pseudomonadota</taxon>
        <taxon>Alphaproteobacteria</taxon>
        <taxon>Rhodobacterales</taxon>
        <taxon>Paracoccaceae</taxon>
        <taxon>Pontivivens</taxon>
    </lineage>
</organism>
<evidence type="ECO:0000259" key="11">
    <source>
        <dbReference type="PROSITE" id="PS51900"/>
    </source>
</evidence>
<feature type="domain" description="Tyr recombinase" evidence="10">
    <location>
        <begin position="109"/>
        <end position="301"/>
    </location>
</feature>
<dbReference type="PANTHER" id="PTHR30349:SF90">
    <property type="entry name" value="TYROSINE RECOMBINASE XERD"/>
    <property type="match status" value="1"/>
</dbReference>
<evidence type="ECO:0000256" key="1">
    <source>
        <dbReference type="ARBA" id="ARBA00004496"/>
    </source>
</evidence>
<dbReference type="Proteomes" id="UP000244932">
    <property type="component" value="Unassembled WGS sequence"/>
</dbReference>
<keyword evidence="13" id="KW-1185">Reference proteome</keyword>
<keyword evidence="6 9" id="KW-0238">DNA-binding</keyword>
<evidence type="ECO:0000256" key="9">
    <source>
        <dbReference type="HAMAP-Rule" id="MF_01808"/>
    </source>
</evidence>
<dbReference type="InterPro" id="IPR013762">
    <property type="entry name" value="Integrase-like_cat_sf"/>
</dbReference>
<protein>
    <recommendedName>
        <fullName evidence="9">Tyrosine recombinase XerC</fullName>
    </recommendedName>
</protein>
<evidence type="ECO:0000259" key="10">
    <source>
        <dbReference type="PROSITE" id="PS51898"/>
    </source>
</evidence>
<dbReference type="GO" id="GO:0009037">
    <property type="term" value="F:tyrosine-based site-specific recombinase activity"/>
    <property type="evidence" value="ECO:0007669"/>
    <property type="project" value="UniProtKB-UniRule"/>
</dbReference>
<gene>
    <name evidence="12" type="primary">xerD_1</name>
    <name evidence="9" type="synonym">xerC</name>
    <name evidence="12" type="ORF">POI8812_01639</name>
</gene>
<evidence type="ECO:0000256" key="4">
    <source>
        <dbReference type="ARBA" id="ARBA00022829"/>
    </source>
</evidence>
<dbReference type="RefSeq" id="WP_108782039.1">
    <property type="nucleotide sequence ID" value="NZ_OMKW01000002.1"/>
</dbReference>
<comment type="similarity">
    <text evidence="9">Belongs to the 'phage' integrase family. XerC subfamily.</text>
</comment>
<dbReference type="GO" id="GO:0006313">
    <property type="term" value="P:DNA transposition"/>
    <property type="evidence" value="ECO:0007669"/>
    <property type="project" value="UniProtKB-UniRule"/>
</dbReference>
<dbReference type="InterPro" id="IPR010998">
    <property type="entry name" value="Integrase_recombinase_N"/>
</dbReference>
<dbReference type="PROSITE" id="PS51900">
    <property type="entry name" value="CB"/>
    <property type="match status" value="1"/>
</dbReference>
<dbReference type="GO" id="GO:0005737">
    <property type="term" value="C:cytoplasm"/>
    <property type="evidence" value="ECO:0007669"/>
    <property type="project" value="UniProtKB-SubCell"/>
</dbReference>
<comment type="subcellular location">
    <subcellularLocation>
        <location evidence="1 9">Cytoplasm</location>
    </subcellularLocation>
</comment>
<dbReference type="InterPro" id="IPR044068">
    <property type="entry name" value="CB"/>
</dbReference>
<dbReference type="Gene3D" id="1.10.150.130">
    <property type="match status" value="1"/>
</dbReference>
<keyword evidence="3 9" id="KW-0132">Cell division</keyword>
<evidence type="ECO:0000256" key="8">
    <source>
        <dbReference type="ARBA" id="ARBA00023306"/>
    </source>
</evidence>
<feature type="active site" evidence="9">
    <location>
        <position position="176"/>
    </location>
</feature>
<dbReference type="GO" id="GO:0051301">
    <property type="term" value="P:cell division"/>
    <property type="evidence" value="ECO:0007669"/>
    <property type="project" value="UniProtKB-KW"/>
</dbReference>
<dbReference type="Pfam" id="PF00589">
    <property type="entry name" value="Phage_integrase"/>
    <property type="match status" value="1"/>
</dbReference>
<proteinExistence type="inferred from homology"/>
<evidence type="ECO:0000256" key="7">
    <source>
        <dbReference type="ARBA" id="ARBA00023172"/>
    </source>
</evidence>
<comment type="subunit">
    <text evidence="9">Forms a cyclic heterotetrameric complex composed of two molecules of XerC and two molecules of XerD.</text>
</comment>
<evidence type="ECO:0000256" key="5">
    <source>
        <dbReference type="ARBA" id="ARBA00022908"/>
    </source>
</evidence>
<sequence length="308" mass="33841">MSVTGTAERWLPALLDAMRAENDASDNTVQAYHRDISLFIAFMGNRPAAEAEREDIEGWLAAQEAEGMAVTTRARRLSSVKKLFRFAFLEGWRADDPAALIRGPGKPRTLPGTLAIEDVDALLAAARNTGRTPADRVRNTALLELLYATGLRVTELVSLPVAAVRGQPRMILVKGKGGRDRMVPLSPEAHEALSEWLLLRDKAEDALPRGAAKSRFLFPSRGKSGHLTRVSFFQTLKQIAVTAGLDPTKISPHKLRHAFATHLLQGGADLRAIQMLLGHADISTTEIYTHVLDERLKELVLEKHPLAE</sequence>
<keyword evidence="5 9" id="KW-0229">DNA integration</keyword>
<dbReference type="AlphaFoldDB" id="A0A2R8AAT3"/>
<dbReference type="InterPro" id="IPR011010">
    <property type="entry name" value="DNA_brk_join_enz"/>
</dbReference>
<name>A0A2R8AAT3_9RHOB</name>